<dbReference type="Proteomes" id="UP000182762">
    <property type="component" value="Unassembled WGS sequence"/>
</dbReference>
<keyword evidence="3" id="KW-0175">Coiled coil</keyword>
<evidence type="ECO:0000256" key="2">
    <source>
        <dbReference type="ARBA" id="ARBA00011255"/>
    </source>
</evidence>
<feature type="domain" description="Flagellar hook-associated protein 2 N-terminal" evidence="6">
    <location>
        <begin position="11"/>
        <end position="107"/>
    </location>
</feature>
<dbReference type="Pfam" id="PF07196">
    <property type="entry name" value="Flagellin_IN"/>
    <property type="match status" value="1"/>
</dbReference>
<keyword evidence="8" id="KW-0969">Cilium</keyword>
<name>A0A1I5ZXH5_9BACI</name>
<accession>A0A1I5ZXH5</accession>
<dbReference type="Pfam" id="PF02465">
    <property type="entry name" value="FliD_N"/>
    <property type="match status" value="1"/>
</dbReference>
<comment type="caution">
    <text evidence="8">The sequence shown here is derived from an EMBL/GenBank/DDBJ whole genome shotgun (WGS) entry which is preliminary data.</text>
</comment>
<dbReference type="PANTHER" id="PTHR30288">
    <property type="entry name" value="FLAGELLAR CAP/ASSEMBLY PROTEIN FLID"/>
    <property type="match status" value="1"/>
</dbReference>
<dbReference type="InterPro" id="IPR003481">
    <property type="entry name" value="FliD_N"/>
</dbReference>
<protein>
    <recommendedName>
        <fullName evidence="5">Flagellar hook-associated protein 2</fullName>
        <shortName evidence="5">HAP2</shortName>
    </recommendedName>
    <alternativeName>
        <fullName evidence="5">Flagellar cap protein</fullName>
    </alternativeName>
</protein>
<dbReference type="Pfam" id="PF07195">
    <property type="entry name" value="FliD_C"/>
    <property type="match status" value="1"/>
</dbReference>
<organism evidence="8 9">
    <name type="scientific">Priestia endophytica DSM 13796</name>
    <dbReference type="NCBI Taxonomy" id="1121089"/>
    <lineage>
        <taxon>Bacteria</taxon>
        <taxon>Bacillati</taxon>
        <taxon>Bacillota</taxon>
        <taxon>Bacilli</taxon>
        <taxon>Bacillales</taxon>
        <taxon>Bacillaceae</taxon>
        <taxon>Priestia</taxon>
    </lineage>
</organism>
<keyword evidence="8" id="KW-0966">Cell projection</keyword>
<keyword evidence="4 5" id="KW-0975">Bacterial flagellum</keyword>
<dbReference type="InterPro" id="IPR040026">
    <property type="entry name" value="FliD"/>
</dbReference>
<evidence type="ECO:0000256" key="5">
    <source>
        <dbReference type="RuleBase" id="RU362066"/>
    </source>
</evidence>
<comment type="function">
    <text evidence="5">Required for morphogenesis and for the elongation of the flagellar filament by facilitating polymerization of the flagellin monomers at the tip of growing filament. Forms a capping structure, which prevents flagellin subunits (transported through the central channel of the flagellum) from leaking out without polymerization at the distal end.</text>
</comment>
<evidence type="ECO:0000313" key="9">
    <source>
        <dbReference type="Proteomes" id="UP000182762"/>
    </source>
</evidence>
<comment type="subunit">
    <text evidence="2 5">Homopentamer.</text>
</comment>
<comment type="subcellular location">
    <subcellularLocation>
        <location evidence="5">Secreted</location>
    </subcellularLocation>
    <subcellularLocation>
        <location evidence="5">Bacterial flagellum</location>
    </subcellularLocation>
</comment>
<evidence type="ECO:0000259" key="7">
    <source>
        <dbReference type="Pfam" id="PF07195"/>
    </source>
</evidence>
<dbReference type="RefSeq" id="WP_235606168.1">
    <property type="nucleotide sequence ID" value="NZ_FOXX01000005.1"/>
</dbReference>
<dbReference type="NCBIfam" id="NF005833">
    <property type="entry name" value="PRK07737.1"/>
    <property type="match status" value="1"/>
</dbReference>
<evidence type="ECO:0000313" key="8">
    <source>
        <dbReference type="EMBL" id="SFQ61201.1"/>
    </source>
</evidence>
<evidence type="ECO:0000259" key="6">
    <source>
        <dbReference type="Pfam" id="PF02465"/>
    </source>
</evidence>
<keyword evidence="5" id="KW-0964">Secreted</keyword>
<reference evidence="8 9" key="1">
    <citation type="submission" date="2016-10" db="EMBL/GenBank/DDBJ databases">
        <authorList>
            <person name="Varghese N."/>
            <person name="Submissions S."/>
        </authorList>
    </citation>
    <scope>NUCLEOTIDE SEQUENCE [LARGE SCALE GENOMIC DNA]</scope>
    <source>
        <strain evidence="8 9">DSM 13796</strain>
    </source>
</reference>
<evidence type="ECO:0000256" key="3">
    <source>
        <dbReference type="ARBA" id="ARBA00023054"/>
    </source>
</evidence>
<dbReference type="PANTHER" id="PTHR30288:SF0">
    <property type="entry name" value="FLAGELLAR HOOK-ASSOCIATED PROTEIN 2"/>
    <property type="match status" value="1"/>
</dbReference>
<dbReference type="GeneID" id="93710973"/>
<gene>
    <name evidence="8" type="ORF">SAMN02745910_02321</name>
</gene>
<dbReference type="EMBL" id="FOXX01000005">
    <property type="protein sequence ID" value="SFQ61201.1"/>
    <property type="molecule type" value="Genomic_DNA"/>
</dbReference>
<comment type="similarity">
    <text evidence="1 5">Belongs to the FliD family.</text>
</comment>
<dbReference type="InterPro" id="IPR010809">
    <property type="entry name" value="FliD_C"/>
</dbReference>
<sequence length="495" mass="55046">MTGMRISGLASGIDTESMVEKLMTAERVPLNKLTGQKQTLEWQRDQYREINTSLNDLSNYTFDNIILSSTFNKKMVTSSEEGKVTATAVNISQNISTQIEVKQLAASSRFKSSGFTSSSAAQELKFTVKDPGSTEAREVSFSIKAGATADDVVKAINSSGLGVRAMNERIRDTTSGQYVETLVFVNNKTGTGGEIRAADSATSSYMTDNLGFQLNDTVLQESEKGKDATVIIDGFEMQKTTNTFEMNGMKYTLKGVTNTPVTITTSTDVDGIFDKIKEFVTKYNETITKINEKVGETRYRDYAPLTSDQKKEMSDKEVELWEEKAKSGLLRSDSTLSSALNSMRSDFYTSLQGGSFGIDHLSEIGITTTKQYRLGGVLEIDEAKLKKQIEENPQAISELFSKNGDTYDTQGIAVRLRNTIKDTIITIEKRAGNTGQSDTQYTIGKSLNDLDERINNFNDRLKMIENRYWSQFTAMEQAIQKANSQSSYLSQYFMQ</sequence>
<evidence type="ECO:0000256" key="1">
    <source>
        <dbReference type="ARBA" id="ARBA00009764"/>
    </source>
</evidence>
<keyword evidence="8" id="KW-0282">Flagellum</keyword>
<feature type="domain" description="Flagellar hook-associated protein 2 C-terminal" evidence="7">
    <location>
        <begin position="225"/>
        <end position="484"/>
    </location>
</feature>
<dbReference type="InterPro" id="IPR010810">
    <property type="entry name" value="Flagellin_hook_IN_motif"/>
</dbReference>
<keyword evidence="9" id="KW-1185">Reference proteome</keyword>
<proteinExistence type="inferred from homology"/>
<evidence type="ECO:0000256" key="4">
    <source>
        <dbReference type="ARBA" id="ARBA00023143"/>
    </source>
</evidence>